<gene>
    <name evidence="1" type="ORF">AVEN_185645_1</name>
</gene>
<name>A0A4Y2RJA1_ARAVE</name>
<dbReference type="EMBL" id="BGPR01017183">
    <property type="protein sequence ID" value="GBN75349.1"/>
    <property type="molecule type" value="Genomic_DNA"/>
</dbReference>
<proteinExistence type="predicted"/>
<organism evidence="1 2">
    <name type="scientific">Araneus ventricosus</name>
    <name type="common">Orbweaver spider</name>
    <name type="synonym">Epeira ventricosa</name>
    <dbReference type="NCBI Taxonomy" id="182803"/>
    <lineage>
        <taxon>Eukaryota</taxon>
        <taxon>Metazoa</taxon>
        <taxon>Ecdysozoa</taxon>
        <taxon>Arthropoda</taxon>
        <taxon>Chelicerata</taxon>
        <taxon>Arachnida</taxon>
        <taxon>Araneae</taxon>
        <taxon>Araneomorphae</taxon>
        <taxon>Entelegynae</taxon>
        <taxon>Araneoidea</taxon>
        <taxon>Araneidae</taxon>
        <taxon>Araneus</taxon>
    </lineage>
</organism>
<reference evidence="1 2" key="1">
    <citation type="journal article" date="2019" name="Sci. Rep.">
        <title>Orb-weaving spider Araneus ventricosus genome elucidates the spidroin gene catalogue.</title>
        <authorList>
            <person name="Kono N."/>
            <person name="Nakamura H."/>
            <person name="Ohtoshi R."/>
            <person name="Moran D.A.P."/>
            <person name="Shinohara A."/>
            <person name="Yoshida Y."/>
            <person name="Fujiwara M."/>
            <person name="Mori M."/>
            <person name="Tomita M."/>
            <person name="Arakawa K."/>
        </authorList>
    </citation>
    <scope>NUCLEOTIDE SEQUENCE [LARGE SCALE GENOMIC DNA]</scope>
</reference>
<dbReference type="AlphaFoldDB" id="A0A4Y2RJA1"/>
<evidence type="ECO:0000313" key="1">
    <source>
        <dbReference type="EMBL" id="GBN75349.1"/>
    </source>
</evidence>
<sequence>MFIQTVTQGSEFCLPQEDEIHQRKTTTDKIKFGSRTLEKIILGDSLISKNNIFYQDMKKSTFLTECFADFITLIEGEGFSNRPKIMPSSTVLLTPHRIKHAWMHVLTMPWISQRKNTMRKLETVIWIDSVLQYSKHCVALCGYPLVMLSSSLLEYSEFSWFFRMFYNASLMIGYLNPCHLLLDKILAWYCKHYVISAIREDFFRLDVLDDTTYFLYHHQNQLSNVDPSVVQDREDHPEDKLQSDVFESEEGYEQGNLLCPEYERIRMLTELLSNSRKKLNFHAIVGNTENLQQEIVSISNNYGKALPVVNKSYILTQLNTALRLQSIPWRLKWLCMMSGSK</sequence>
<evidence type="ECO:0000313" key="2">
    <source>
        <dbReference type="Proteomes" id="UP000499080"/>
    </source>
</evidence>
<accession>A0A4Y2RJA1</accession>
<protein>
    <submittedName>
        <fullName evidence="1">Uncharacterized protein</fullName>
    </submittedName>
</protein>
<keyword evidence="2" id="KW-1185">Reference proteome</keyword>
<comment type="caution">
    <text evidence="1">The sequence shown here is derived from an EMBL/GenBank/DDBJ whole genome shotgun (WGS) entry which is preliminary data.</text>
</comment>
<dbReference type="Proteomes" id="UP000499080">
    <property type="component" value="Unassembled WGS sequence"/>
</dbReference>